<sequence length="173" mass="20469">MGDIKRKIGTEKRKETREHDCALIRKSTESPKTTILETIVENNGDIQEKPLEVENEPELEEEFKNTDSHMWDIVPVRGKEVQVTPRMICDFYNAPYYEKYFIEEIDLEYFRDIDKDKIINYLTESKGEWKYRSVTALCKKTGVPMTSTEQSLKPSKFIIENTLFEQYIELRAK</sequence>
<name>A0A9D3ZR84_9ROSI</name>
<gene>
    <name evidence="1" type="ORF">J1N35_034985</name>
</gene>
<comment type="caution">
    <text evidence="1">The sequence shown here is derived from an EMBL/GenBank/DDBJ whole genome shotgun (WGS) entry which is preliminary data.</text>
</comment>
<evidence type="ECO:0000313" key="2">
    <source>
        <dbReference type="Proteomes" id="UP000828251"/>
    </source>
</evidence>
<accession>A0A9D3ZR84</accession>
<dbReference type="AlphaFoldDB" id="A0A9D3ZR84"/>
<organism evidence="1 2">
    <name type="scientific">Gossypium stocksii</name>
    <dbReference type="NCBI Taxonomy" id="47602"/>
    <lineage>
        <taxon>Eukaryota</taxon>
        <taxon>Viridiplantae</taxon>
        <taxon>Streptophyta</taxon>
        <taxon>Embryophyta</taxon>
        <taxon>Tracheophyta</taxon>
        <taxon>Spermatophyta</taxon>
        <taxon>Magnoliopsida</taxon>
        <taxon>eudicotyledons</taxon>
        <taxon>Gunneridae</taxon>
        <taxon>Pentapetalae</taxon>
        <taxon>rosids</taxon>
        <taxon>malvids</taxon>
        <taxon>Malvales</taxon>
        <taxon>Malvaceae</taxon>
        <taxon>Malvoideae</taxon>
        <taxon>Gossypium</taxon>
    </lineage>
</organism>
<keyword evidence="2" id="KW-1185">Reference proteome</keyword>
<dbReference type="EMBL" id="JAIQCV010000010">
    <property type="protein sequence ID" value="KAH1056920.1"/>
    <property type="molecule type" value="Genomic_DNA"/>
</dbReference>
<reference evidence="1 2" key="1">
    <citation type="journal article" date="2021" name="Plant Biotechnol. J.">
        <title>Multi-omics assisted identification of the key and species-specific regulatory components of drought-tolerant mechanisms in Gossypium stocksii.</title>
        <authorList>
            <person name="Yu D."/>
            <person name="Ke L."/>
            <person name="Zhang D."/>
            <person name="Wu Y."/>
            <person name="Sun Y."/>
            <person name="Mei J."/>
            <person name="Sun J."/>
            <person name="Sun Y."/>
        </authorList>
    </citation>
    <scope>NUCLEOTIDE SEQUENCE [LARGE SCALE GENOMIC DNA]</scope>
    <source>
        <strain evidence="2">cv. E1</strain>
        <tissue evidence="1">Leaf</tissue>
    </source>
</reference>
<dbReference type="Proteomes" id="UP000828251">
    <property type="component" value="Unassembled WGS sequence"/>
</dbReference>
<protein>
    <submittedName>
        <fullName evidence="1">Uncharacterized protein</fullName>
    </submittedName>
</protein>
<evidence type="ECO:0000313" key="1">
    <source>
        <dbReference type="EMBL" id="KAH1056920.1"/>
    </source>
</evidence>
<proteinExistence type="predicted"/>